<dbReference type="GO" id="GO:0017000">
    <property type="term" value="P:antibiotic biosynthetic process"/>
    <property type="evidence" value="ECO:0007669"/>
    <property type="project" value="UniProtKB-KW"/>
</dbReference>
<evidence type="ECO:0000259" key="4">
    <source>
        <dbReference type="Pfam" id="PF02668"/>
    </source>
</evidence>
<gene>
    <name evidence="5" type="ORF">GZ77_03725</name>
</gene>
<keyword evidence="2" id="KW-0560">Oxidoreductase</keyword>
<reference evidence="5 6" key="1">
    <citation type="submission" date="2014-06" db="EMBL/GenBank/DDBJ databases">
        <title>Whole Genome Sequences of Three Symbiotic Endozoicomonas Bacteria.</title>
        <authorList>
            <person name="Neave M.J."/>
            <person name="Apprill A."/>
            <person name="Voolstra C.R."/>
        </authorList>
    </citation>
    <scope>NUCLEOTIDE SEQUENCE [LARGE SCALE GENOMIC DNA]</scope>
    <source>
        <strain evidence="5 6">LMG 24815</strain>
    </source>
</reference>
<keyword evidence="3" id="KW-0045">Antibiotic biosynthesis</keyword>
<comment type="cofactor">
    <cofactor evidence="1">
        <name>Fe(2+)</name>
        <dbReference type="ChEBI" id="CHEBI:29033"/>
    </cofactor>
</comment>
<organism evidence="5 6">
    <name type="scientific">Endozoicomonas montiporae</name>
    <dbReference type="NCBI Taxonomy" id="1027273"/>
    <lineage>
        <taxon>Bacteria</taxon>
        <taxon>Pseudomonadati</taxon>
        <taxon>Pseudomonadota</taxon>
        <taxon>Gammaproteobacteria</taxon>
        <taxon>Oceanospirillales</taxon>
        <taxon>Endozoicomonadaceae</taxon>
        <taxon>Endozoicomonas</taxon>
    </lineage>
</organism>
<dbReference type="AlphaFoldDB" id="A0A081NB69"/>
<dbReference type="PANTHER" id="PTHR10696:SF56">
    <property type="entry name" value="TAUD_TFDA-LIKE DOMAIN-CONTAINING PROTEIN"/>
    <property type="match status" value="1"/>
</dbReference>
<evidence type="ECO:0000256" key="3">
    <source>
        <dbReference type="ARBA" id="ARBA00023194"/>
    </source>
</evidence>
<dbReference type="InterPro" id="IPR003819">
    <property type="entry name" value="TauD/TfdA-like"/>
</dbReference>
<dbReference type="InterPro" id="IPR042098">
    <property type="entry name" value="TauD-like_sf"/>
</dbReference>
<dbReference type="EMBL" id="JOKG01000001">
    <property type="protein sequence ID" value="KEQ15692.1"/>
    <property type="molecule type" value="Genomic_DNA"/>
</dbReference>
<dbReference type="eggNOG" id="COG2175">
    <property type="taxonomic scope" value="Bacteria"/>
</dbReference>
<evidence type="ECO:0000313" key="5">
    <source>
        <dbReference type="EMBL" id="KEQ15692.1"/>
    </source>
</evidence>
<dbReference type="Proteomes" id="UP000028006">
    <property type="component" value="Unassembled WGS sequence"/>
</dbReference>
<dbReference type="Gene3D" id="3.60.130.10">
    <property type="entry name" value="Clavaminate synthase-like"/>
    <property type="match status" value="1"/>
</dbReference>
<protein>
    <recommendedName>
        <fullName evidence="4">TauD/TfdA-like domain-containing protein</fullName>
    </recommendedName>
</protein>
<sequence length="256" mass="29340">MSSLHLSSHAIPLRAPEYCYFTITKPSHISSEQYKLALLKKGIVIISLGFKDDSATTMERIVSQLGQVHEHDSQGRTVWDVKIGGQTGHEAMAISHSDNEFCLHNDGAFELDMPGYFGLYVVESDKLGGGNNILVCADRVIENLSEKTFRLLSSKKFRLRVPEEFHKNDDFIEATLIDDNHAFRYRHDIIERSSCTAEELEALKELELQLSLPQNMIKVSLEDGQIMLLDNQRYLHARTRIKDKNRHLKRIRFNMP</sequence>
<accession>A0A081NB69</accession>
<dbReference type="SUPFAM" id="SSF51197">
    <property type="entry name" value="Clavaminate synthase-like"/>
    <property type="match status" value="1"/>
</dbReference>
<feature type="domain" description="TauD/TfdA-like" evidence="4">
    <location>
        <begin position="21"/>
        <end position="251"/>
    </location>
</feature>
<dbReference type="Pfam" id="PF02668">
    <property type="entry name" value="TauD"/>
    <property type="match status" value="1"/>
</dbReference>
<dbReference type="RefSeq" id="WP_034872977.1">
    <property type="nucleotide sequence ID" value="NZ_JOKG01000001.1"/>
</dbReference>
<evidence type="ECO:0000256" key="2">
    <source>
        <dbReference type="ARBA" id="ARBA00023002"/>
    </source>
</evidence>
<keyword evidence="6" id="KW-1185">Reference proteome</keyword>
<proteinExistence type="predicted"/>
<evidence type="ECO:0000313" key="6">
    <source>
        <dbReference type="Proteomes" id="UP000028006"/>
    </source>
</evidence>
<dbReference type="PANTHER" id="PTHR10696">
    <property type="entry name" value="GAMMA-BUTYROBETAINE HYDROXYLASE-RELATED"/>
    <property type="match status" value="1"/>
</dbReference>
<name>A0A081NB69_9GAMM</name>
<dbReference type="GO" id="GO:0016706">
    <property type="term" value="F:2-oxoglutarate-dependent dioxygenase activity"/>
    <property type="evidence" value="ECO:0007669"/>
    <property type="project" value="UniProtKB-ARBA"/>
</dbReference>
<evidence type="ECO:0000256" key="1">
    <source>
        <dbReference type="ARBA" id="ARBA00001954"/>
    </source>
</evidence>
<comment type="caution">
    <text evidence="5">The sequence shown here is derived from an EMBL/GenBank/DDBJ whole genome shotgun (WGS) entry which is preliminary data.</text>
</comment>
<dbReference type="InterPro" id="IPR050411">
    <property type="entry name" value="AlphaKG_dependent_hydroxylases"/>
</dbReference>